<dbReference type="InterPro" id="IPR049551">
    <property type="entry name" value="PKS_DH_C"/>
</dbReference>
<dbReference type="InterPro" id="IPR014043">
    <property type="entry name" value="Acyl_transferase_dom"/>
</dbReference>
<dbReference type="SUPFAM" id="SSF53901">
    <property type="entry name" value="Thiolase-like"/>
    <property type="match status" value="1"/>
</dbReference>
<proteinExistence type="predicted"/>
<dbReference type="Gene3D" id="3.40.366.10">
    <property type="entry name" value="Malonyl-Coenzyme A Acyl Carrier Protein, domain 2"/>
    <property type="match status" value="2"/>
</dbReference>
<feature type="domain" description="Carrier" evidence="6">
    <location>
        <begin position="1731"/>
        <end position="1808"/>
    </location>
</feature>
<dbReference type="InterPro" id="IPR016039">
    <property type="entry name" value="Thiolase-like"/>
</dbReference>
<comment type="caution">
    <text evidence="9">The sequence shown here is derived from an EMBL/GenBank/DDBJ whole genome shotgun (WGS) entry which is preliminary data.</text>
</comment>
<dbReference type="InterPro" id="IPR030918">
    <property type="entry name" value="PT_fungal_PKS"/>
</dbReference>
<keyword evidence="10" id="KW-1185">Reference proteome</keyword>
<dbReference type="Gene3D" id="3.40.47.10">
    <property type="match status" value="1"/>
</dbReference>
<dbReference type="Pfam" id="PF16073">
    <property type="entry name" value="SAT"/>
    <property type="match status" value="1"/>
</dbReference>
<dbReference type="EMBL" id="JAQJZL010000003">
    <property type="protein sequence ID" value="KAJ6047616.1"/>
    <property type="molecule type" value="Genomic_DNA"/>
</dbReference>
<dbReference type="Pfam" id="PF02801">
    <property type="entry name" value="Ketoacyl-synt_C"/>
    <property type="match status" value="1"/>
</dbReference>
<evidence type="ECO:0000256" key="3">
    <source>
        <dbReference type="ARBA" id="ARBA00022553"/>
    </source>
</evidence>
<evidence type="ECO:0000259" key="8">
    <source>
        <dbReference type="PROSITE" id="PS52019"/>
    </source>
</evidence>
<dbReference type="InterPro" id="IPR020806">
    <property type="entry name" value="PKS_PP-bd"/>
</dbReference>
<dbReference type="InterPro" id="IPR009081">
    <property type="entry name" value="PP-bd_ACP"/>
</dbReference>
<dbReference type="Pfam" id="PF00109">
    <property type="entry name" value="ketoacyl-synt"/>
    <property type="match status" value="1"/>
</dbReference>
<dbReference type="PROSITE" id="PS52004">
    <property type="entry name" value="KS3_2"/>
    <property type="match status" value="1"/>
</dbReference>
<dbReference type="PROSITE" id="PS52019">
    <property type="entry name" value="PKS_MFAS_DH"/>
    <property type="match status" value="1"/>
</dbReference>
<reference evidence="9" key="1">
    <citation type="journal article" date="2023" name="IMA Fungus">
        <title>Comparative genomic study of the Penicillium genus elucidates a diverse pangenome and 15 lateral gene transfer events.</title>
        <authorList>
            <person name="Petersen C."/>
            <person name="Sorensen T."/>
            <person name="Nielsen M.R."/>
            <person name="Sondergaard T.E."/>
            <person name="Sorensen J.L."/>
            <person name="Fitzpatrick D.A."/>
            <person name="Frisvad J.C."/>
            <person name="Nielsen K.L."/>
        </authorList>
    </citation>
    <scope>NUCLEOTIDE SEQUENCE</scope>
    <source>
        <strain evidence="9">IBT 15450</strain>
    </source>
</reference>
<keyword evidence="4" id="KW-0808">Transferase</keyword>
<dbReference type="Proteomes" id="UP001219568">
    <property type="component" value="Unassembled WGS sequence"/>
</dbReference>
<dbReference type="FunFam" id="3.40.366.10:FF:000017">
    <property type="entry name" value="Non-reducing polyketide synthase aptA"/>
    <property type="match status" value="1"/>
</dbReference>
<dbReference type="SUPFAM" id="SSF47336">
    <property type="entry name" value="ACP-like"/>
    <property type="match status" value="1"/>
</dbReference>
<dbReference type="InterPro" id="IPR018201">
    <property type="entry name" value="Ketoacyl_synth_AS"/>
</dbReference>
<feature type="domain" description="Ketosynthase family 3 (KS3)" evidence="7">
    <location>
        <begin position="402"/>
        <end position="838"/>
    </location>
</feature>
<organism evidence="9 10">
    <name type="scientific">Penicillium canescens</name>
    <dbReference type="NCBI Taxonomy" id="5083"/>
    <lineage>
        <taxon>Eukaryota</taxon>
        <taxon>Fungi</taxon>
        <taxon>Dikarya</taxon>
        <taxon>Ascomycota</taxon>
        <taxon>Pezizomycotina</taxon>
        <taxon>Eurotiomycetes</taxon>
        <taxon>Eurotiomycetidae</taxon>
        <taxon>Eurotiales</taxon>
        <taxon>Aspergillaceae</taxon>
        <taxon>Penicillium</taxon>
    </lineage>
</organism>
<evidence type="ECO:0000259" key="6">
    <source>
        <dbReference type="PROSITE" id="PS50075"/>
    </source>
</evidence>
<dbReference type="PROSITE" id="PS00606">
    <property type="entry name" value="KS3_1"/>
    <property type="match status" value="1"/>
</dbReference>
<dbReference type="InterPro" id="IPR016035">
    <property type="entry name" value="Acyl_Trfase/lysoPLipase"/>
</dbReference>
<evidence type="ECO:0000256" key="2">
    <source>
        <dbReference type="ARBA" id="ARBA00022450"/>
    </source>
</evidence>
<dbReference type="GO" id="GO:0006633">
    <property type="term" value="P:fatty acid biosynthetic process"/>
    <property type="evidence" value="ECO:0007669"/>
    <property type="project" value="InterPro"/>
</dbReference>
<keyword evidence="3" id="KW-0597">Phosphoprotein</keyword>
<feature type="region of interest" description="C-terminal hotdog fold" evidence="5">
    <location>
        <begin position="1503"/>
        <end position="1652"/>
    </location>
</feature>
<dbReference type="SMART" id="SM00825">
    <property type="entry name" value="PKS_KS"/>
    <property type="match status" value="1"/>
</dbReference>
<dbReference type="InterPro" id="IPR036736">
    <property type="entry name" value="ACP-like_sf"/>
</dbReference>
<dbReference type="InterPro" id="IPR042104">
    <property type="entry name" value="PKS_dehydratase_sf"/>
</dbReference>
<sequence>MMPSSIAESSDETISISVCYFGNEFPQGDMNDVFRRLHNHSKNRQHLLLANFIEAATLVIREEVRSLPANFRALFPPFETVFSLANNADLRSGPLGDCVNGMLVCAVQLATFIGYCERSSKNLLNTQSADLCVAGLGTGLLSAAAVSLSHTLSDLLIAGSEAVRTAFRLGLVVNEVSQNLQASKDAQIDNSWAYVVPGVAHEEVQNELDAIQEAEEFPILNKVFISAWNRGSVTVSGPPARLKHIFLASDFLRDRKFITLPVYGGLCHARHVYTKEHVNRILKSKSSKQLDTRLMPRAPLFSTSTGQPFLATSASGLLRNTVEELLTQTIHWDKVVQAIVQRANDTRVSECVVLTLRSSLPAHDLVEALSLESNGFQTSTQDTLEWVSQPGRFSECTRGTQQAKIAIVGMSCRMPGGANTTDKLWDVLNEGLDVHGKVPADRFDVGSHCDPTGKRANTSHTPYGCFIDEPGQFDAPFFNMSPREAMQTDPMQRLALVTAYEALERAGYVANRTASTDLHRIGTFYGQASDDYREVNTSQDIGTYFITGGCRAFGPGRINYFFKFSGPSYSIDTACSSGLAAINVACNSLWNGDTDMAVAGGMNVLTNSDAFAGLSNGHFLSRTPNACKTWDCEADGYCRADGVASLIMKRLEDAQADNDNILGVILAAGTNHSAEAISITHPHAGHQAYLTRQILSQAGVDPLDVSYVEMHGTGTQAGDGQEIKSVTDVFAPLTNAKRRSLKQPLYIGAVKANVGHGEAVAGTTALLKLLLMFDREIIPPHIGIKNAINPAFSKDLDKRNIQIPYQRISWRRTSDRKRVAVVNNFSAAGGNTSIVIEEPPVQTRVCNEDPRTSHIIAVSAKSKLSLKGNLQRLIAYLEANPNVSLSNLAYTTTARRHHHNHRVAVPTSDVKHLIRQLNCSLQSVESHEAIPSTGPTPVIFAFTGQGASHRSSNFELFRDSPYFQLQIRHFDTLCQVQGFPSIIPVINGSYPEDHAHSPTATQLALVCVEMALTKYWESLGIRPDVVVGHSLGEYAALHAAGVLSANDTIFLVGQRARILEKKCQAGSHKMLAVRASLEEVVVKANGKPFEIACLNGPRDTVLSGTVDEIEALMAELQISGIKCFQLDVAFSFHSKQMDPILHELEDMARTGAIFHPPKLPIISPVLGKIIFDERTINANYICRATRETVNFMGAVETALRISTVDETMAWIELGPHPVCVGFAQSIMSPIGVTVPSLRRGENNWQTLSQTLALLHRAGVEVNWNEFHRPFEKELRLLDLPTYAWNEKNHWIQYNGHWALTKGNIPDDIEKKTLSTTIPATHARPTPISSLRTSLVHRVVEEDFSGVAGRVVVQSDLMHSEFLAAAWGHKMNGTGVVTSSIHADIALTLGKHLLHNLDSKNDKSVLDMEISNLVVREGLVAQKKTDTPQLIQISISTSDIRSGIAFIEIHNASSDGLSLLDKDPIVTAQVVYGSAKTWLSSWVPFLHFVQGRIETLSQLADDGLANRLSHNMVYALFADKLVDYAEKYRGMRSVVLHGLEAFADVTIKETDMSGTWTVPPFFIDSVCHLAGFVVNVSDTMDTKNNFCVTPGWGSLRMARPLVAGASYRSYVKMIPTAEDASIYLGDVYVLQGDEIVGVMQAMKFRRYPRVLLNRFFSSPDTRSSLVSGADVPDTGNLAHSGLVPSSSPAAEVIRSKRGLQSAAESAMKEISMVAPANCSPLQRMAVDAIGSSSASSTVGKAIALVAHEAAMEPSDLTDDATFTGLGVDSLMSLVIAERLREELGISVSGSLFLEYPTVGDLRTWLAEYYG</sequence>
<dbReference type="GO" id="GO:0004312">
    <property type="term" value="F:fatty acid synthase activity"/>
    <property type="evidence" value="ECO:0007669"/>
    <property type="project" value="TreeGrafter"/>
</dbReference>
<dbReference type="FunFam" id="3.40.47.10:FF:000031">
    <property type="entry name" value="Sterigmatocystin biosynthesis polyketide synthase"/>
    <property type="match status" value="1"/>
</dbReference>
<keyword evidence="2" id="KW-0596">Phosphopantetheine</keyword>
<dbReference type="Pfam" id="PF22621">
    <property type="entry name" value="CurL-like_PKS_C"/>
    <property type="match status" value="1"/>
</dbReference>
<reference evidence="9" key="2">
    <citation type="submission" date="2023-01" db="EMBL/GenBank/DDBJ databases">
        <authorList>
            <person name="Petersen C."/>
        </authorList>
    </citation>
    <scope>NUCLEOTIDE SEQUENCE</scope>
    <source>
        <strain evidence="9">IBT 15450</strain>
    </source>
</reference>
<evidence type="ECO:0000313" key="9">
    <source>
        <dbReference type="EMBL" id="KAJ6047616.1"/>
    </source>
</evidence>
<evidence type="ECO:0000256" key="4">
    <source>
        <dbReference type="ARBA" id="ARBA00022679"/>
    </source>
</evidence>
<accession>A0AAD6NAN3</accession>
<dbReference type="InterPro" id="IPR032088">
    <property type="entry name" value="SAT"/>
</dbReference>
<dbReference type="InterPro" id="IPR001227">
    <property type="entry name" value="Ac_transferase_dom_sf"/>
</dbReference>
<dbReference type="SUPFAM" id="SSF52151">
    <property type="entry name" value="FabD/lysophospholipase-like"/>
    <property type="match status" value="1"/>
</dbReference>
<dbReference type="Gene3D" id="1.10.1200.10">
    <property type="entry name" value="ACP-like"/>
    <property type="match status" value="1"/>
</dbReference>
<feature type="active site" description="Proton acceptor; for dehydratase activity" evidence="5">
    <location>
        <position position="1368"/>
    </location>
</feature>
<dbReference type="Pfam" id="PF00550">
    <property type="entry name" value="PP-binding"/>
    <property type="match status" value="1"/>
</dbReference>
<dbReference type="InterPro" id="IPR049900">
    <property type="entry name" value="PKS_mFAS_DH"/>
</dbReference>
<feature type="region of interest" description="N-terminal hotdog fold" evidence="5">
    <location>
        <begin position="1336"/>
        <end position="1476"/>
    </location>
</feature>
<dbReference type="GO" id="GO:0031177">
    <property type="term" value="F:phosphopantetheine binding"/>
    <property type="evidence" value="ECO:0007669"/>
    <property type="project" value="InterPro"/>
</dbReference>
<dbReference type="PROSITE" id="PS50075">
    <property type="entry name" value="CARRIER"/>
    <property type="match status" value="1"/>
</dbReference>
<dbReference type="Gene3D" id="3.30.70.3290">
    <property type="match status" value="1"/>
</dbReference>
<gene>
    <name evidence="9" type="ORF">N7460_003763</name>
</gene>
<dbReference type="PANTHER" id="PTHR43775">
    <property type="entry name" value="FATTY ACID SYNTHASE"/>
    <property type="match status" value="1"/>
</dbReference>
<dbReference type="FunFam" id="3.40.366.10:FF:000002">
    <property type="entry name" value="Probable polyketide synthase 2"/>
    <property type="match status" value="1"/>
</dbReference>
<evidence type="ECO:0000259" key="7">
    <source>
        <dbReference type="PROSITE" id="PS52004"/>
    </source>
</evidence>
<evidence type="ECO:0000256" key="5">
    <source>
        <dbReference type="PROSITE-ProRule" id="PRU01363"/>
    </source>
</evidence>
<dbReference type="GO" id="GO:0004315">
    <property type="term" value="F:3-oxoacyl-[acyl-carrier-protein] synthase activity"/>
    <property type="evidence" value="ECO:0007669"/>
    <property type="project" value="InterPro"/>
</dbReference>
<dbReference type="Pfam" id="PF14765">
    <property type="entry name" value="PS-DH"/>
    <property type="match status" value="1"/>
</dbReference>
<protein>
    <submittedName>
        <fullName evidence="9">Uncharacterized protein</fullName>
    </submittedName>
</protein>
<dbReference type="InterPro" id="IPR020841">
    <property type="entry name" value="PKS_Beta-ketoAc_synthase_dom"/>
</dbReference>
<dbReference type="SMART" id="SM00823">
    <property type="entry name" value="PKS_PP"/>
    <property type="match status" value="1"/>
</dbReference>
<comment type="pathway">
    <text evidence="1">Secondary metabolite biosynthesis.</text>
</comment>
<dbReference type="PANTHER" id="PTHR43775:SF37">
    <property type="entry name" value="SI:DKEY-61P9.11"/>
    <property type="match status" value="1"/>
</dbReference>
<dbReference type="CDD" id="cd00833">
    <property type="entry name" value="PKS"/>
    <property type="match status" value="1"/>
</dbReference>
<evidence type="ECO:0000313" key="10">
    <source>
        <dbReference type="Proteomes" id="UP001219568"/>
    </source>
</evidence>
<evidence type="ECO:0000256" key="1">
    <source>
        <dbReference type="ARBA" id="ARBA00005179"/>
    </source>
</evidence>
<dbReference type="SUPFAM" id="SSF55048">
    <property type="entry name" value="Probable ACP-binding domain of malonyl-CoA ACP transacylase"/>
    <property type="match status" value="1"/>
</dbReference>
<dbReference type="FunFam" id="1.10.1200.10:FF:000011">
    <property type="entry name" value="Sterigmatocystin biosynthesis polyketide synthase"/>
    <property type="match status" value="1"/>
</dbReference>
<dbReference type="InterPro" id="IPR050091">
    <property type="entry name" value="PKS_NRPS_Biosynth_Enz"/>
</dbReference>
<dbReference type="InterPro" id="IPR016036">
    <property type="entry name" value="Malonyl_transacylase_ACP-bd"/>
</dbReference>
<dbReference type="SMART" id="SM00827">
    <property type="entry name" value="PKS_AT"/>
    <property type="match status" value="1"/>
</dbReference>
<feature type="domain" description="PKS/mFAS DH" evidence="8">
    <location>
        <begin position="1336"/>
        <end position="1652"/>
    </location>
</feature>
<name>A0AAD6NAN3_PENCN</name>
<dbReference type="GO" id="GO:0030639">
    <property type="term" value="P:polyketide biosynthetic process"/>
    <property type="evidence" value="ECO:0007669"/>
    <property type="project" value="UniProtKB-ARBA"/>
</dbReference>
<dbReference type="InterPro" id="IPR014031">
    <property type="entry name" value="Ketoacyl_synth_C"/>
</dbReference>
<dbReference type="NCBIfam" id="TIGR04532">
    <property type="entry name" value="PT_fungal_PKS"/>
    <property type="match status" value="1"/>
</dbReference>
<dbReference type="Gene3D" id="3.10.129.110">
    <property type="entry name" value="Polyketide synthase dehydratase"/>
    <property type="match status" value="1"/>
</dbReference>
<dbReference type="Pfam" id="PF00698">
    <property type="entry name" value="Acyl_transf_1"/>
    <property type="match status" value="1"/>
</dbReference>
<dbReference type="FunFam" id="3.10.129.110:FF:000001">
    <property type="entry name" value="Sterigmatocystin biosynthesis polyketide synthase"/>
    <property type="match status" value="1"/>
</dbReference>
<feature type="active site" description="Proton donor; for dehydratase activity" evidence="5">
    <location>
        <position position="1563"/>
    </location>
</feature>
<dbReference type="InterPro" id="IPR014030">
    <property type="entry name" value="Ketoacyl_synth_N"/>
</dbReference>